<dbReference type="Proteomes" id="UP001589797">
    <property type="component" value="Unassembled WGS sequence"/>
</dbReference>
<keyword evidence="1" id="KW-0812">Transmembrane</keyword>
<accession>A0ABV6FQ53</accession>
<reference evidence="2 3" key="1">
    <citation type="submission" date="2024-09" db="EMBL/GenBank/DDBJ databases">
        <authorList>
            <person name="Sun Q."/>
            <person name="Mori K."/>
        </authorList>
    </citation>
    <scope>NUCLEOTIDE SEQUENCE [LARGE SCALE GENOMIC DNA]</scope>
    <source>
        <strain evidence="2 3">CCM 7650</strain>
    </source>
</reference>
<feature type="transmembrane region" description="Helical" evidence="1">
    <location>
        <begin position="103"/>
        <end position="121"/>
    </location>
</feature>
<feature type="transmembrane region" description="Helical" evidence="1">
    <location>
        <begin position="12"/>
        <end position="32"/>
    </location>
</feature>
<sequence length="131" mass="15601">MKSPILLDIVDLFFLIFHSVLILFNLFAWIWIPLRKWHLLTISLTLTSWVFLGFFYGWGYCPLTDWHWEVLRQKGISDLPNSYISYLIERILHIKLPPKVVDAFTLSLAVLAFMISLKVNFWRNKENQEKS</sequence>
<protein>
    <submittedName>
        <fullName evidence="2">DUF2784 domain-containing protein</fullName>
    </submittedName>
</protein>
<comment type="caution">
    <text evidence="2">The sequence shown here is derived from an EMBL/GenBank/DDBJ whole genome shotgun (WGS) entry which is preliminary data.</text>
</comment>
<dbReference type="InterPro" id="IPR021218">
    <property type="entry name" value="DUF2784"/>
</dbReference>
<dbReference type="RefSeq" id="WP_382386314.1">
    <property type="nucleotide sequence ID" value="NZ_JBHLWI010000008.1"/>
</dbReference>
<dbReference type="EMBL" id="JBHLWI010000008">
    <property type="protein sequence ID" value="MFC0261871.1"/>
    <property type="molecule type" value="Genomic_DNA"/>
</dbReference>
<evidence type="ECO:0000256" key="1">
    <source>
        <dbReference type="SAM" id="Phobius"/>
    </source>
</evidence>
<dbReference type="Pfam" id="PF10861">
    <property type="entry name" value="DUF2784"/>
    <property type="match status" value="1"/>
</dbReference>
<evidence type="ECO:0000313" key="3">
    <source>
        <dbReference type="Proteomes" id="UP001589797"/>
    </source>
</evidence>
<proteinExistence type="predicted"/>
<gene>
    <name evidence="2" type="ORF">ACFFIP_04195</name>
</gene>
<organism evidence="2 3">
    <name type="scientific">Fontibacter flavus</name>
    <dbReference type="NCBI Taxonomy" id="654838"/>
    <lineage>
        <taxon>Bacteria</taxon>
        <taxon>Pseudomonadati</taxon>
        <taxon>Bacteroidota</taxon>
        <taxon>Cytophagia</taxon>
        <taxon>Cytophagales</taxon>
        <taxon>Cyclobacteriaceae</taxon>
        <taxon>Fontibacter</taxon>
    </lineage>
</organism>
<evidence type="ECO:0000313" key="2">
    <source>
        <dbReference type="EMBL" id="MFC0261871.1"/>
    </source>
</evidence>
<name>A0ABV6FQ53_9BACT</name>
<feature type="transmembrane region" description="Helical" evidence="1">
    <location>
        <begin position="39"/>
        <end position="58"/>
    </location>
</feature>
<keyword evidence="1" id="KW-1133">Transmembrane helix</keyword>
<keyword evidence="3" id="KW-1185">Reference proteome</keyword>
<keyword evidence="1" id="KW-0472">Membrane</keyword>